<dbReference type="SMART" id="SM00343">
    <property type="entry name" value="ZnF_C2HC"/>
    <property type="match status" value="1"/>
</dbReference>
<feature type="region of interest" description="Disordered" evidence="3">
    <location>
        <begin position="1"/>
        <end position="101"/>
    </location>
</feature>
<dbReference type="PROSITE" id="PS51113">
    <property type="entry name" value="ZF_BTK"/>
    <property type="match status" value="1"/>
</dbReference>
<reference evidence="5" key="1">
    <citation type="submission" date="2014-11" db="EMBL/GenBank/DDBJ databases">
        <authorList>
            <person name="Otto D Thomas"/>
            <person name="Naeem Raeece"/>
        </authorList>
    </citation>
    <scope>NUCLEOTIDE SEQUENCE</scope>
</reference>
<feature type="region of interest" description="Disordered" evidence="3">
    <location>
        <begin position="622"/>
        <end position="669"/>
    </location>
</feature>
<dbReference type="EMBL" id="CDMZ01005754">
    <property type="protein sequence ID" value="CEM54081.1"/>
    <property type="molecule type" value="Genomic_DNA"/>
</dbReference>
<evidence type="ECO:0000313" key="5">
    <source>
        <dbReference type="EMBL" id="CEM54081.1"/>
    </source>
</evidence>
<dbReference type="Pfam" id="PF00098">
    <property type="entry name" value="zf-CCHC"/>
    <property type="match status" value="1"/>
</dbReference>
<evidence type="ECO:0000256" key="2">
    <source>
        <dbReference type="SAM" id="Coils"/>
    </source>
</evidence>
<feature type="region of interest" description="Disordered" evidence="3">
    <location>
        <begin position="502"/>
        <end position="524"/>
    </location>
</feature>
<keyword evidence="1" id="KW-0862">Zinc</keyword>
<feature type="compositionally biased region" description="Basic and acidic residues" evidence="3">
    <location>
        <begin position="514"/>
        <end position="524"/>
    </location>
</feature>
<dbReference type="PhylomeDB" id="A0A0G4IAN3"/>
<keyword evidence="2" id="KW-0175">Coiled coil</keyword>
<dbReference type="GO" id="GO:0035556">
    <property type="term" value="P:intracellular signal transduction"/>
    <property type="evidence" value="ECO:0007669"/>
    <property type="project" value="InterPro"/>
</dbReference>
<dbReference type="VEuPathDB" id="CryptoDB:Cvel_2102"/>
<evidence type="ECO:0000259" key="4">
    <source>
        <dbReference type="PROSITE" id="PS50158"/>
    </source>
</evidence>
<accession>A0A0G4IAN3</accession>
<feature type="coiled-coil region" evidence="2">
    <location>
        <begin position="325"/>
        <end position="451"/>
    </location>
</feature>
<dbReference type="InterPro" id="IPR001562">
    <property type="entry name" value="Znf_Btk_motif"/>
</dbReference>
<sequence>MADTGTTRNALLEYVDRVRGESPTKQKQGKQGGGGSGGTSPSRESPYKRYTKAAHGPPGSLGPDGSERERSLSPKQQAEERKGGRREFADPLVNEEGQELDPIGVEFDTSEISPELAVQVLRHYLLPMFEAHQAAASAEIRQQSPASGLDPSTSLDGMEDQARAQGGMYGELKLSDILMRKLDLCRDEMRQSVISLRERLTSTEADRSGLEDKVAELTKNFEELSIELKMTSFQETAIRNKAEDCEAEVSMLRQQVYKLETFLRQHQETHAKLCHQVYEQEVAADLLQRNLASMRNANALNQLENDVMAEQVRNLHTASETLADMKGAQDELKHLAETSESKLQELHDYREKLEDALWTLAKDREMLLEVRRDLTVQKENLTGDKGKLERDLERERGQAKQELVELFDQKETIRKELSKMDKKMREVNEDRDKLKQRLKKMRQRRRVFEQEQKVCKNCSREYMESENFNWSCRTHQSEFGGEMWWCCGKLGKDAAGCKFAKHESKDDDDELDEQEKKEKEEHERRLRNQNVRCFSCKETGHKAKDCPADPNPRNNVRYAPAKEIKRIELLGKTTRENTRIQSGFETGKTIAQKMGNDSLEDHFPMDEKALFEDLRQLTQRREGVLDLDLEEEDHEDEDERAESYEESDDLPDEESEHASNGSEGGDARV</sequence>
<dbReference type="PROSITE" id="PS50158">
    <property type="entry name" value="ZF_CCHC"/>
    <property type="match status" value="1"/>
</dbReference>
<dbReference type="AlphaFoldDB" id="A0A0G4IAN3"/>
<keyword evidence="1" id="KW-0479">Metal-binding</keyword>
<feature type="region of interest" description="Disordered" evidence="3">
    <location>
        <begin position="137"/>
        <end position="158"/>
    </location>
</feature>
<keyword evidence="1" id="KW-0863">Zinc-finger</keyword>
<dbReference type="GO" id="GO:0008270">
    <property type="term" value="F:zinc ion binding"/>
    <property type="evidence" value="ECO:0007669"/>
    <property type="project" value="UniProtKB-KW"/>
</dbReference>
<feature type="domain" description="CCHC-type" evidence="4">
    <location>
        <begin position="532"/>
        <end position="547"/>
    </location>
</feature>
<dbReference type="InterPro" id="IPR036875">
    <property type="entry name" value="Znf_CCHC_sf"/>
</dbReference>
<gene>
    <name evidence="5" type="ORF">Cvel_2102</name>
</gene>
<dbReference type="SUPFAM" id="SSF57756">
    <property type="entry name" value="Retrovirus zinc finger-like domains"/>
    <property type="match status" value="1"/>
</dbReference>
<protein>
    <recommendedName>
        <fullName evidence="4">CCHC-type domain-containing protein</fullName>
    </recommendedName>
</protein>
<feature type="compositionally biased region" description="Basic and acidic residues" evidence="3">
    <location>
        <begin position="14"/>
        <end position="24"/>
    </location>
</feature>
<dbReference type="GO" id="GO:0003676">
    <property type="term" value="F:nucleic acid binding"/>
    <property type="evidence" value="ECO:0007669"/>
    <property type="project" value="InterPro"/>
</dbReference>
<feature type="compositionally biased region" description="Acidic residues" evidence="3">
    <location>
        <begin position="625"/>
        <end position="655"/>
    </location>
</feature>
<evidence type="ECO:0000256" key="3">
    <source>
        <dbReference type="SAM" id="MobiDB-lite"/>
    </source>
</evidence>
<name>A0A0G4IAN3_9ALVE</name>
<organism evidence="5">
    <name type="scientific">Chromera velia CCMP2878</name>
    <dbReference type="NCBI Taxonomy" id="1169474"/>
    <lineage>
        <taxon>Eukaryota</taxon>
        <taxon>Sar</taxon>
        <taxon>Alveolata</taxon>
        <taxon>Colpodellida</taxon>
        <taxon>Chromeraceae</taxon>
        <taxon>Chromera</taxon>
    </lineage>
</organism>
<proteinExistence type="predicted"/>
<dbReference type="Gene3D" id="4.10.60.10">
    <property type="entry name" value="Zinc finger, CCHC-type"/>
    <property type="match status" value="1"/>
</dbReference>
<feature type="coiled-coil region" evidence="2">
    <location>
        <begin position="200"/>
        <end position="227"/>
    </location>
</feature>
<evidence type="ECO:0000256" key="1">
    <source>
        <dbReference type="PROSITE-ProRule" id="PRU00432"/>
    </source>
</evidence>
<feature type="compositionally biased region" description="Basic and acidic residues" evidence="3">
    <location>
        <begin position="65"/>
        <end position="89"/>
    </location>
</feature>
<dbReference type="InterPro" id="IPR001878">
    <property type="entry name" value="Znf_CCHC"/>
</dbReference>
<feature type="compositionally biased region" description="Polar residues" evidence="3">
    <location>
        <begin position="140"/>
        <end position="155"/>
    </location>
</feature>